<dbReference type="InterPro" id="IPR003658">
    <property type="entry name" value="Anti-sigma_ant"/>
</dbReference>
<evidence type="ECO:0000256" key="2">
    <source>
        <dbReference type="RuleBase" id="RU003749"/>
    </source>
</evidence>
<dbReference type="EMBL" id="CP108133">
    <property type="protein sequence ID" value="WTP55305.1"/>
    <property type="molecule type" value="Genomic_DNA"/>
</dbReference>
<dbReference type="InterPro" id="IPR036513">
    <property type="entry name" value="STAS_dom_sf"/>
</dbReference>
<proteinExistence type="inferred from homology"/>
<name>A0ABZ1K059_9ACTN</name>
<dbReference type="InterPro" id="IPR002645">
    <property type="entry name" value="STAS_dom"/>
</dbReference>
<evidence type="ECO:0000259" key="3">
    <source>
        <dbReference type="PROSITE" id="PS50801"/>
    </source>
</evidence>
<feature type="domain" description="STAS" evidence="3">
    <location>
        <begin position="29"/>
        <end position="109"/>
    </location>
</feature>
<dbReference type="Proteomes" id="UP001432166">
    <property type="component" value="Chromosome"/>
</dbReference>
<dbReference type="SUPFAM" id="SSF52091">
    <property type="entry name" value="SpoIIaa-like"/>
    <property type="match status" value="1"/>
</dbReference>
<accession>A0ABZ1K059</accession>
<evidence type="ECO:0000313" key="5">
    <source>
        <dbReference type="Proteomes" id="UP001432166"/>
    </source>
</evidence>
<dbReference type="PANTHER" id="PTHR33495">
    <property type="entry name" value="ANTI-SIGMA FACTOR ANTAGONIST TM_1081-RELATED-RELATED"/>
    <property type="match status" value="1"/>
</dbReference>
<gene>
    <name evidence="4" type="ORF">OG288_41655</name>
</gene>
<evidence type="ECO:0000256" key="1">
    <source>
        <dbReference type="ARBA" id="ARBA00009013"/>
    </source>
</evidence>
<dbReference type="Gene3D" id="3.30.750.24">
    <property type="entry name" value="STAS domain"/>
    <property type="match status" value="1"/>
</dbReference>
<protein>
    <recommendedName>
        <fullName evidence="2">Anti-sigma factor antagonist</fullName>
    </recommendedName>
</protein>
<dbReference type="CDD" id="cd07043">
    <property type="entry name" value="STAS_anti-anti-sigma_factors"/>
    <property type="match status" value="1"/>
</dbReference>
<evidence type="ECO:0000313" key="4">
    <source>
        <dbReference type="EMBL" id="WTP55305.1"/>
    </source>
</evidence>
<dbReference type="PROSITE" id="PS50801">
    <property type="entry name" value="STAS"/>
    <property type="match status" value="1"/>
</dbReference>
<dbReference type="Pfam" id="PF01740">
    <property type="entry name" value="STAS"/>
    <property type="match status" value="1"/>
</dbReference>
<dbReference type="RefSeq" id="WP_328939664.1">
    <property type="nucleotide sequence ID" value="NZ_CP108133.1"/>
</dbReference>
<comment type="similarity">
    <text evidence="1 2">Belongs to the anti-sigma-factor antagonist family.</text>
</comment>
<sequence length="168" mass="17809">MPLHDSHPLPRTELPGAHARCFARGEATVVELHGEIDVFTVGEISGDLDAATAQPAPHVIVDLRPVSFMDSSGLDLLSRAHRRARARDGGIRLISDQPRIRHLLRLTALDHIPLSATFDDTPAVGAPSRTAHEGGGAVRTPRAVPVGRCRGCGGGCRWGAGRSGGRSR</sequence>
<dbReference type="PANTHER" id="PTHR33495:SF2">
    <property type="entry name" value="ANTI-SIGMA FACTOR ANTAGONIST TM_1081-RELATED"/>
    <property type="match status" value="1"/>
</dbReference>
<organism evidence="4 5">
    <name type="scientific">Streptomyces tauricus</name>
    <dbReference type="NCBI Taxonomy" id="68274"/>
    <lineage>
        <taxon>Bacteria</taxon>
        <taxon>Bacillati</taxon>
        <taxon>Actinomycetota</taxon>
        <taxon>Actinomycetes</taxon>
        <taxon>Kitasatosporales</taxon>
        <taxon>Streptomycetaceae</taxon>
        <taxon>Streptomyces</taxon>
        <taxon>Streptomyces aurantiacus group</taxon>
    </lineage>
</organism>
<keyword evidence="5" id="KW-1185">Reference proteome</keyword>
<reference evidence="4" key="1">
    <citation type="submission" date="2022-10" db="EMBL/GenBank/DDBJ databases">
        <title>The complete genomes of actinobacterial strains from the NBC collection.</title>
        <authorList>
            <person name="Joergensen T.S."/>
            <person name="Alvarez Arevalo M."/>
            <person name="Sterndorff E.B."/>
            <person name="Faurdal D."/>
            <person name="Vuksanovic O."/>
            <person name="Mourched A.-S."/>
            <person name="Charusanti P."/>
            <person name="Shaw S."/>
            <person name="Blin K."/>
            <person name="Weber T."/>
        </authorList>
    </citation>
    <scope>NUCLEOTIDE SEQUENCE</scope>
    <source>
        <strain evidence="4">NBC_00189</strain>
    </source>
</reference>
<dbReference type="NCBIfam" id="TIGR00377">
    <property type="entry name" value="ant_ant_sig"/>
    <property type="match status" value="1"/>
</dbReference>